<dbReference type="SUPFAM" id="SSF56672">
    <property type="entry name" value="DNA/RNA polymerases"/>
    <property type="match status" value="1"/>
</dbReference>
<dbReference type="InterPro" id="IPR043502">
    <property type="entry name" value="DNA/RNA_pol_sf"/>
</dbReference>
<protein>
    <submittedName>
        <fullName evidence="4">RNA-dependent RNA polymerase</fullName>
    </submittedName>
</protein>
<organism evidence="4">
    <name type="scientific">Partiti-like adriusvirus</name>
    <dbReference type="NCBI Taxonomy" id="2784745"/>
    <lineage>
        <taxon>Viruses</taxon>
        <taxon>Riboviria</taxon>
        <taxon>Orthornavirae</taxon>
        <taxon>Pisuviricota</taxon>
        <taxon>Duplopiviricetes</taxon>
        <taxon>Durnavirales</taxon>
        <taxon>Partitiviridae</taxon>
    </lineage>
</organism>
<keyword evidence="3" id="KW-0548">Nucleotidyltransferase</keyword>
<evidence type="ECO:0000256" key="2">
    <source>
        <dbReference type="ARBA" id="ARBA00022679"/>
    </source>
</evidence>
<proteinExistence type="predicted"/>
<dbReference type="InterPro" id="IPR001623">
    <property type="entry name" value="DnaJ_domain"/>
</dbReference>
<dbReference type="CDD" id="cd06257">
    <property type="entry name" value="DnaJ"/>
    <property type="match status" value="1"/>
</dbReference>
<keyword evidence="1 4" id="KW-0696">RNA-directed RNA polymerase</keyword>
<evidence type="ECO:0000256" key="1">
    <source>
        <dbReference type="ARBA" id="ARBA00022484"/>
    </source>
</evidence>
<accession>A0A7S6YNB5</accession>
<dbReference type="GO" id="GO:0003968">
    <property type="term" value="F:RNA-directed RNA polymerase activity"/>
    <property type="evidence" value="ECO:0007669"/>
    <property type="project" value="UniProtKB-KW"/>
</dbReference>
<reference evidence="4" key="1">
    <citation type="journal article" date="2020" name="Viruses">
        <title>Metatranscriptomic Identification of Diverse and Divergent RNA Viruses in Green and Chlorarachniophyte Algae Cultures.</title>
        <authorList>
            <person name="Charon J."/>
            <person name="Marcelino V.R."/>
            <person name="Wetherbee R."/>
            <person name="Verbruggen H."/>
            <person name="Holmes E.C."/>
        </authorList>
    </citation>
    <scope>NUCLEOTIDE SEQUENCE</scope>
</reference>
<dbReference type="EMBL" id="MW086580">
    <property type="protein sequence ID" value="QOW97233.1"/>
    <property type="molecule type" value="Genomic_RNA"/>
</dbReference>
<evidence type="ECO:0000256" key="3">
    <source>
        <dbReference type="ARBA" id="ARBA00022695"/>
    </source>
</evidence>
<keyword evidence="2" id="KW-0808">Transferase</keyword>
<name>A0A7S6YNB5_9VIRU</name>
<sequence>MAKFSSINPPKLQKRSRLLVKDSDRWDNRDMSYFPIEYDDFKVRNSSDFYFAQKCQRSSVNYSRFVQDVISKWVSLFEEVSAIDCYKHVPFMDKKPFLNRVNPPQPENVVREYIIREYPEYSWLPDKLDTSDFRKQDRSTAINFIKPWGMSQYIDVDNFLHALSDMFSLVGLPMDYRNKSFEEFTEGMNNRSSSGFPLFVKKGSDAAIDECREYIHRLTNGELDAVEGLFSLPTVLFHRFTPKVNSKTKTVKVKSRAVFGYPMSIIGISEMLYGDLIDKILSASPFLLGKTRVELSNITLEMRRSAMYESCGILSLDINQMDQKLSYSLQLLTHAIIYCCNCEYSKYPNLDQNGIETALAAYEIHGPTFGNWGTMMLNNGGTKSGTRWNTLTNSLSLLLASRLFTRERNGSKFVELEKGIGDDQIKKVRMRNPLDEVEKKFIIRKATECYRQLALKLHPDKCKVCSFMDDLPVMGMDWDIQGRPNRPRDWVVSKLAYPERYRRQKFDERFVIRSASILFQIHRGLEYFEKLVVPRVGWLAHAVINKRDPTLTYYHSRDGPINETRLPLSALVNKGWRLF</sequence>
<evidence type="ECO:0000313" key="4">
    <source>
        <dbReference type="EMBL" id="QOW97233.1"/>
    </source>
</evidence>